<name>A0A6P7TPN9_9MOLL</name>
<sequence>MVDNNVSKNRKWHTQNFKKSWLEVAELKDWLRQGDNIPDACYCDTLLDAIVVENCSSQSLYDAVKSTLTKEDVSMSNILGFASDNYSTLMGNESGFQKLLRNDIPTVFTIGCVCHSSALCSNHAVKVSPSYLESFLKGLTSYFSRSSKHQNDFNMIQSVAGTKENKISKLSQTSENVINVIIEQWDTLVLYFQSEAKVEKVDRAKRIYESMINKGMKHILLFLHYILKKVNALNVEFQSEHFRLHLLHTLVSSEYKSILNCFIKEGVLAVSKLSDIDLNNNKSQRYK</sequence>
<dbReference type="PANTHER" id="PTHR37162">
    <property type="entry name" value="HAT FAMILY DIMERISATION DOMAINCONTAINING PROTEIN-RELATED"/>
    <property type="match status" value="1"/>
</dbReference>
<dbReference type="RefSeq" id="XP_029651387.1">
    <property type="nucleotide sequence ID" value="XM_029795527.1"/>
</dbReference>
<organism evidence="1 2">
    <name type="scientific">Octopus sinensis</name>
    <name type="common">East Asian common octopus</name>
    <dbReference type="NCBI Taxonomy" id="2607531"/>
    <lineage>
        <taxon>Eukaryota</taxon>
        <taxon>Metazoa</taxon>
        <taxon>Spiralia</taxon>
        <taxon>Lophotrochozoa</taxon>
        <taxon>Mollusca</taxon>
        <taxon>Cephalopoda</taxon>
        <taxon>Coleoidea</taxon>
        <taxon>Octopodiformes</taxon>
        <taxon>Octopoda</taxon>
        <taxon>Incirrata</taxon>
        <taxon>Octopodidae</taxon>
        <taxon>Octopus</taxon>
    </lineage>
</organism>
<evidence type="ECO:0000313" key="2">
    <source>
        <dbReference type="RefSeq" id="XP_029651387.1"/>
    </source>
</evidence>
<protein>
    <submittedName>
        <fullName evidence="2">Uncharacterized protein LOC115224669</fullName>
    </submittedName>
</protein>
<proteinExistence type="predicted"/>
<keyword evidence="1" id="KW-1185">Reference proteome</keyword>
<gene>
    <name evidence="2" type="primary">LOC115224669</name>
</gene>
<dbReference type="Proteomes" id="UP000515154">
    <property type="component" value="Linkage group LG26"/>
</dbReference>
<dbReference type="PANTHER" id="PTHR37162:SF1">
    <property type="entry name" value="BED-TYPE DOMAIN-CONTAINING PROTEIN"/>
    <property type="match status" value="1"/>
</dbReference>
<dbReference type="KEGG" id="osn:115224669"/>
<dbReference type="AlphaFoldDB" id="A0A6P7TPN9"/>
<evidence type="ECO:0000313" key="1">
    <source>
        <dbReference type="Proteomes" id="UP000515154"/>
    </source>
</evidence>
<accession>A0A6P7TPN9</accession>
<reference evidence="2" key="1">
    <citation type="submission" date="2025-08" db="UniProtKB">
        <authorList>
            <consortium name="RefSeq"/>
        </authorList>
    </citation>
    <scope>IDENTIFICATION</scope>
</reference>